<gene>
    <name evidence="9" type="primary">nuoM</name>
    <name evidence="9" type="ORF">SBA5_540035</name>
</gene>
<organism evidence="9 10">
    <name type="scientific">Candidatus Sulfuritelmatomonas gaucii</name>
    <dbReference type="NCBI Taxonomy" id="2043161"/>
    <lineage>
        <taxon>Bacteria</taxon>
        <taxon>Pseudomonadati</taxon>
        <taxon>Acidobacteriota</taxon>
        <taxon>Terriglobia</taxon>
        <taxon>Terriglobales</taxon>
        <taxon>Acidobacteriaceae</taxon>
        <taxon>Candidatus Sulfuritelmatomonas</taxon>
    </lineage>
</organism>
<accession>A0A2N9LSR6</accession>
<evidence type="ECO:0000256" key="4">
    <source>
        <dbReference type="ARBA" id="ARBA00022989"/>
    </source>
</evidence>
<keyword evidence="5 7" id="KW-0472">Membrane</keyword>
<evidence type="ECO:0000256" key="1">
    <source>
        <dbReference type="ARBA" id="ARBA00004127"/>
    </source>
</evidence>
<evidence type="ECO:0000313" key="9">
    <source>
        <dbReference type="EMBL" id="SPE26278.1"/>
    </source>
</evidence>
<evidence type="ECO:0000313" key="10">
    <source>
        <dbReference type="Proteomes" id="UP000239735"/>
    </source>
</evidence>
<dbReference type="GO" id="GO:0048039">
    <property type="term" value="F:ubiquinone binding"/>
    <property type="evidence" value="ECO:0007669"/>
    <property type="project" value="TreeGrafter"/>
</dbReference>
<dbReference type="GO" id="GO:0012505">
    <property type="term" value="C:endomembrane system"/>
    <property type="evidence" value="ECO:0007669"/>
    <property type="project" value="UniProtKB-SubCell"/>
</dbReference>
<reference evidence="10" key="1">
    <citation type="submission" date="2018-02" db="EMBL/GenBank/DDBJ databases">
        <authorList>
            <person name="Hausmann B."/>
        </authorList>
    </citation>
    <scope>NUCLEOTIDE SEQUENCE [LARGE SCALE GENOMIC DNA]</scope>
    <source>
        <strain evidence="10">Peat soil MAG SbA5</strain>
    </source>
</reference>
<evidence type="ECO:0000256" key="6">
    <source>
        <dbReference type="RuleBase" id="RU000320"/>
    </source>
</evidence>
<feature type="transmembrane region" description="Helical" evidence="7">
    <location>
        <begin position="280"/>
        <end position="301"/>
    </location>
</feature>
<dbReference type="GO" id="GO:0042773">
    <property type="term" value="P:ATP synthesis coupled electron transport"/>
    <property type="evidence" value="ECO:0007669"/>
    <property type="project" value="InterPro"/>
</dbReference>
<dbReference type="AlphaFoldDB" id="A0A2N9LSR6"/>
<keyword evidence="4 7" id="KW-1133">Transmembrane helix</keyword>
<dbReference type="EMBL" id="OKRB01000113">
    <property type="protein sequence ID" value="SPE26278.1"/>
    <property type="molecule type" value="Genomic_DNA"/>
</dbReference>
<dbReference type="GO" id="GO:0016020">
    <property type="term" value="C:membrane"/>
    <property type="evidence" value="ECO:0007669"/>
    <property type="project" value="UniProtKB-SubCell"/>
</dbReference>
<keyword evidence="3 6" id="KW-0812">Transmembrane</keyword>
<dbReference type="InterPro" id="IPR001750">
    <property type="entry name" value="ND/Mrp_TM"/>
</dbReference>
<dbReference type="Pfam" id="PF00361">
    <property type="entry name" value="Proton_antipo_M"/>
    <property type="match status" value="1"/>
</dbReference>
<sequence>MGAEMMHAIDPIILTLILLLPLAGAILVALLPDRAKLPNWLALLTSLVTFVLTLHLPAHFAYGQTGFQFERNIPWIASPAIFYHVGVDGLSLWLVVLTGLLAPVGVVASWKAIQARRKVFYSLFLVQQTAMFGVFVSLDLMLYYGFWELSLVPMAILIAMYGRKEGPRAALKFFLFTFIPSAPLLVAILWLYVRTHTFNFTDLQYQTASGVLPAGALFWVALAFLFAFAVKVPVFPLHGWLADTYNEAPVALAMVVAGKLGLYSMLRFHVGLFPAQAHAIAPLLIALGVIGILYGACLALVQRDFWRLLAYAALSLFGLIVLAIYGLSFTGWSGAVFQILSDGVVDGSLFLLLGALEVRYGTSLISSYGGLAAKLPRTASYFVIAALALIGLPMLSGFIGEFIILSSTFAFVSHGWAVAAALGVILGAAYMLWLVQRLFYGPESNLASSMRSPDLGFGELSILTPLVVLMLVMGLAPNLWLNSIQTGIHPPQHPTNVISIQKPQASTKISVILSEPANGGRVEGSAVAFSRDVAPSLPAVPSLARVGTHEKQLASASGAHQ</sequence>
<feature type="transmembrane region" description="Helical" evidence="7">
    <location>
        <begin position="250"/>
        <end position="268"/>
    </location>
</feature>
<feature type="transmembrane region" description="Helical" evidence="7">
    <location>
        <begin position="40"/>
        <end position="61"/>
    </location>
</feature>
<evidence type="ECO:0000256" key="3">
    <source>
        <dbReference type="ARBA" id="ARBA00022692"/>
    </source>
</evidence>
<dbReference type="GO" id="GO:0015990">
    <property type="term" value="P:electron transport coupled proton transport"/>
    <property type="evidence" value="ECO:0007669"/>
    <property type="project" value="TreeGrafter"/>
</dbReference>
<comment type="similarity">
    <text evidence="2">Belongs to the complex I subunit 4 family.</text>
</comment>
<feature type="transmembrane region" description="Helical" evidence="7">
    <location>
        <begin position="379"/>
        <end position="404"/>
    </location>
</feature>
<dbReference type="GO" id="GO:0008137">
    <property type="term" value="F:NADH dehydrogenase (ubiquinone) activity"/>
    <property type="evidence" value="ECO:0007669"/>
    <property type="project" value="InterPro"/>
</dbReference>
<feature type="transmembrane region" description="Helical" evidence="7">
    <location>
        <begin position="173"/>
        <end position="192"/>
    </location>
</feature>
<feature type="transmembrane region" description="Helical" evidence="7">
    <location>
        <begin position="212"/>
        <end position="230"/>
    </location>
</feature>
<proteinExistence type="inferred from homology"/>
<feature type="transmembrane region" description="Helical" evidence="7">
    <location>
        <begin position="456"/>
        <end position="481"/>
    </location>
</feature>
<feature type="transmembrane region" description="Helical" evidence="7">
    <location>
        <begin position="416"/>
        <end position="435"/>
    </location>
</feature>
<dbReference type="NCBIfam" id="TIGR01972">
    <property type="entry name" value="NDH_I_M"/>
    <property type="match status" value="1"/>
</dbReference>
<feature type="transmembrane region" description="Helical" evidence="7">
    <location>
        <begin position="81"/>
        <end position="107"/>
    </location>
</feature>
<name>A0A2N9LSR6_9BACT</name>
<evidence type="ECO:0000256" key="5">
    <source>
        <dbReference type="ARBA" id="ARBA00023136"/>
    </source>
</evidence>
<dbReference type="PANTHER" id="PTHR43507">
    <property type="entry name" value="NADH-UBIQUINONE OXIDOREDUCTASE CHAIN 4"/>
    <property type="match status" value="1"/>
</dbReference>
<feature type="transmembrane region" description="Helical" evidence="7">
    <location>
        <begin position="12"/>
        <end position="31"/>
    </location>
</feature>
<evidence type="ECO:0000256" key="2">
    <source>
        <dbReference type="ARBA" id="ARBA00009025"/>
    </source>
</evidence>
<dbReference type="PANTHER" id="PTHR43507:SF1">
    <property type="entry name" value="NADH-UBIQUINONE OXIDOREDUCTASE CHAIN 4"/>
    <property type="match status" value="1"/>
</dbReference>
<protein>
    <submittedName>
        <fullName evidence="9">NADH dehydrogenase I, M subunit</fullName>
    </submittedName>
</protein>
<evidence type="ECO:0000259" key="8">
    <source>
        <dbReference type="Pfam" id="PF00361"/>
    </source>
</evidence>
<feature type="transmembrane region" description="Helical" evidence="7">
    <location>
        <begin position="308"/>
        <end position="329"/>
    </location>
</feature>
<comment type="subcellular location">
    <subcellularLocation>
        <location evidence="1">Endomembrane system</location>
        <topology evidence="1">Multi-pass membrane protein</topology>
    </subcellularLocation>
    <subcellularLocation>
        <location evidence="6">Membrane</location>
        <topology evidence="6">Multi-pass membrane protein</topology>
    </subcellularLocation>
</comment>
<evidence type="ECO:0000256" key="7">
    <source>
        <dbReference type="SAM" id="Phobius"/>
    </source>
</evidence>
<dbReference type="PRINTS" id="PR01437">
    <property type="entry name" value="NUOXDRDTASE4"/>
</dbReference>
<feature type="domain" description="NADH:quinone oxidoreductase/Mrp antiporter transmembrane" evidence="8">
    <location>
        <begin position="137"/>
        <end position="420"/>
    </location>
</feature>
<dbReference type="GO" id="GO:0003954">
    <property type="term" value="F:NADH dehydrogenase activity"/>
    <property type="evidence" value="ECO:0007669"/>
    <property type="project" value="TreeGrafter"/>
</dbReference>
<dbReference type="InterPro" id="IPR003918">
    <property type="entry name" value="NADH_UbQ_OxRdtase"/>
</dbReference>
<feature type="transmembrane region" description="Helical" evidence="7">
    <location>
        <begin position="144"/>
        <end position="161"/>
    </location>
</feature>
<feature type="transmembrane region" description="Helical" evidence="7">
    <location>
        <begin position="119"/>
        <end position="138"/>
    </location>
</feature>
<dbReference type="InterPro" id="IPR010227">
    <property type="entry name" value="NADH_Q_OxRdtase_chainM/4"/>
</dbReference>
<dbReference type="Proteomes" id="UP000239735">
    <property type="component" value="Unassembled WGS sequence"/>
</dbReference>